<dbReference type="GO" id="GO:0015074">
    <property type="term" value="P:DNA integration"/>
    <property type="evidence" value="ECO:0007669"/>
    <property type="project" value="InterPro"/>
</dbReference>
<evidence type="ECO:0008006" key="6">
    <source>
        <dbReference type="Google" id="ProtNLM"/>
    </source>
</evidence>
<accession>A0A815DWE6</accession>
<dbReference type="EMBL" id="CAJOBC010038666">
    <property type="protein sequence ID" value="CAF4132259.1"/>
    <property type="molecule type" value="Genomic_DNA"/>
</dbReference>
<evidence type="ECO:0000313" key="4">
    <source>
        <dbReference type="EMBL" id="CAF4132259.1"/>
    </source>
</evidence>
<dbReference type="Pfam" id="PF01498">
    <property type="entry name" value="HTH_Tnp_Tc3_2"/>
    <property type="match status" value="1"/>
</dbReference>
<dbReference type="InterPro" id="IPR036397">
    <property type="entry name" value="RNaseH_sf"/>
</dbReference>
<dbReference type="InterPro" id="IPR009057">
    <property type="entry name" value="Homeodomain-like_sf"/>
</dbReference>
<evidence type="ECO:0000259" key="2">
    <source>
        <dbReference type="Pfam" id="PF13358"/>
    </source>
</evidence>
<keyword evidence="5" id="KW-1185">Reference proteome</keyword>
<comment type="caution">
    <text evidence="3">The sequence shown here is derived from an EMBL/GenBank/DDBJ whole genome shotgun (WGS) entry which is preliminary data.</text>
</comment>
<sequence length="332" mass="38658">MALPVYQRYEIVFLSNHSLGPQLSHAAVAKEITCSKSTVKYWLQRWKQSKDLTDASRSGRRRMTTPKQDQRIVSLAEEQTFVTIQDVAHQMKRKRVEISERTVRRRLKEAGAKYNRPLAKPLLTERRRENRLKWAREHQAANWDQVIFSDETTVRMNPVKGLVWNLPGKKKVVRTVKRPIKVNVWGCFSSKGFGRVAYFRKNLDSKFLCDIYQRGLLPIARKQFGPDPTFWKLQEGNDPKHTSKLATSWRAKKGVEKINWPSMSPNIAPIENVWQLLKMKLRKKNFITYESLVLAIKRELKALPLDLAIRLVHSTKNQISEVVGSRGDFILR</sequence>
<dbReference type="SUPFAM" id="SSF46689">
    <property type="entry name" value="Homeodomain-like"/>
    <property type="match status" value="1"/>
</dbReference>
<dbReference type="Proteomes" id="UP000681722">
    <property type="component" value="Unassembled WGS sequence"/>
</dbReference>
<dbReference type="AlphaFoldDB" id="A0A815DWE6"/>
<evidence type="ECO:0000313" key="3">
    <source>
        <dbReference type="EMBL" id="CAF1303588.1"/>
    </source>
</evidence>
<dbReference type="InterPro" id="IPR047655">
    <property type="entry name" value="Transpos_IS630-like"/>
</dbReference>
<name>A0A815DWE6_9BILA</name>
<dbReference type="NCBIfam" id="NF033545">
    <property type="entry name" value="transpos_IS630"/>
    <property type="match status" value="1"/>
</dbReference>
<feature type="domain" description="Transposase Tc1-like" evidence="1">
    <location>
        <begin position="69"/>
        <end position="139"/>
    </location>
</feature>
<protein>
    <recommendedName>
        <fullName evidence="6">Transposase</fullName>
    </recommendedName>
</protein>
<dbReference type="GO" id="GO:0006313">
    <property type="term" value="P:DNA transposition"/>
    <property type="evidence" value="ECO:0007669"/>
    <property type="project" value="InterPro"/>
</dbReference>
<dbReference type="InterPro" id="IPR038717">
    <property type="entry name" value="Tc1-like_DDE_dom"/>
</dbReference>
<reference evidence="3" key="1">
    <citation type="submission" date="2021-02" db="EMBL/GenBank/DDBJ databases">
        <authorList>
            <person name="Nowell W R."/>
        </authorList>
    </citation>
    <scope>NUCLEOTIDE SEQUENCE</scope>
</reference>
<dbReference type="PANTHER" id="PTHR23022:SF134">
    <property type="entry name" value="TRANSPOSABLE ELEMENT TC1 TRANSPOSASE"/>
    <property type="match status" value="1"/>
</dbReference>
<dbReference type="OrthoDB" id="9996331at2759"/>
<evidence type="ECO:0000259" key="1">
    <source>
        <dbReference type="Pfam" id="PF01498"/>
    </source>
</evidence>
<gene>
    <name evidence="3" type="ORF">GPM918_LOCUS28642</name>
    <name evidence="4" type="ORF">SRO942_LOCUS29158</name>
</gene>
<dbReference type="Pfam" id="PF13358">
    <property type="entry name" value="DDE_3"/>
    <property type="match status" value="1"/>
</dbReference>
<evidence type="ECO:0000313" key="5">
    <source>
        <dbReference type="Proteomes" id="UP000663829"/>
    </source>
</evidence>
<feature type="domain" description="Tc1-like transposase DDE" evidence="2">
    <location>
        <begin position="145"/>
        <end position="292"/>
    </location>
</feature>
<dbReference type="InterPro" id="IPR052338">
    <property type="entry name" value="Transposase_5"/>
</dbReference>
<proteinExistence type="predicted"/>
<dbReference type="GO" id="GO:0003677">
    <property type="term" value="F:DNA binding"/>
    <property type="evidence" value="ECO:0007669"/>
    <property type="project" value="InterPro"/>
</dbReference>
<dbReference type="PANTHER" id="PTHR23022">
    <property type="entry name" value="TRANSPOSABLE ELEMENT-RELATED"/>
    <property type="match status" value="1"/>
</dbReference>
<dbReference type="InterPro" id="IPR002492">
    <property type="entry name" value="Transposase_Tc1-like"/>
</dbReference>
<dbReference type="Gene3D" id="3.30.420.10">
    <property type="entry name" value="Ribonuclease H-like superfamily/Ribonuclease H"/>
    <property type="match status" value="1"/>
</dbReference>
<dbReference type="EMBL" id="CAJNOQ010012591">
    <property type="protein sequence ID" value="CAF1303588.1"/>
    <property type="molecule type" value="Genomic_DNA"/>
</dbReference>
<organism evidence="3 5">
    <name type="scientific">Didymodactylos carnosus</name>
    <dbReference type="NCBI Taxonomy" id="1234261"/>
    <lineage>
        <taxon>Eukaryota</taxon>
        <taxon>Metazoa</taxon>
        <taxon>Spiralia</taxon>
        <taxon>Gnathifera</taxon>
        <taxon>Rotifera</taxon>
        <taxon>Eurotatoria</taxon>
        <taxon>Bdelloidea</taxon>
        <taxon>Philodinida</taxon>
        <taxon>Philodinidae</taxon>
        <taxon>Didymodactylos</taxon>
    </lineage>
</organism>
<dbReference type="Proteomes" id="UP000663829">
    <property type="component" value="Unassembled WGS sequence"/>
</dbReference>